<dbReference type="RefSeq" id="XP_016450807.1">
    <property type="nucleotide sequence ID" value="XM_016595321.1"/>
</dbReference>
<dbReference type="OMA" id="WEENAHA"/>
<dbReference type="PANTHER" id="PTHR48475:SF1">
    <property type="entry name" value="RNASE H TYPE-1 DOMAIN-CONTAINING PROTEIN"/>
    <property type="match status" value="1"/>
</dbReference>
<feature type="domain" description="RNase H type-1" evidence="1">
    <location>
        <begin position="1"/>
        <end position="114"/>
    </location>
</feature>
<evidence type="ECO:0000259" key="1">
    <source>
        <dbReference type="PROSITE" id="PS50879"/>
    </source>
</evidence>
<protein>
    <submittedName>
        <fullName evidence="2">Uncharacterized protein Mb2253c-like</fullName>
    </submittedName>
</protein>
<name>A0A1S3YFU9_TOBAC</name>
<proteinExistence type="predicted"/>
<feature type="non-terminal residue" evidence="2">
    <location>
        <position position="135"/>
    </location>
</feature>
<dbReference type="KEGG" id="nta:107775571"/>
<dbReference type="PROSITE" id="PS50879">
    <property type="entry name" value="RNASE_H_1"/>
    <property type="match status" value="1"/>
</dbReference>
<dbReference type="CDD" id="cd09279">
    <property type="entry name" value="RNase_HI_like"/>
    <property type="match status" value="1"/>
</dbReference>
<dbReference type="InterPro" id="IPR012337">
    <property type="entry name" value="RNaseH-like_sf"/>
</dbReference>
<dbReference type="PaxDb" id="4097-A0A1S3YFU9"/>
<dbReference type="OrthoDB" id="1740934at2759"/>
<dbReference type="GO" id="GO:0004523">
    <property type="term" value="F:RNA-DNA hybrid ribonuclease activity"/>
    <property type="evidence" value="ECO:0007669"/>
    <property type="project" value="InterPro"/>
</dbReference>
<dbReference type="InterPro" id="IPR036397">
    <property type="entry name" value="RNaseH_sf"/>
</dbReference>
<gene>
    <name evidence="2" type="primary">LOC107775571</name>
</gene>
<dbReference type="Pfam" id="PF13456">
    <property type="entry name" value="RVT_3"/>
    <property type="match status" value="1"/>
</dbReference>
<organism evidence="2">
    <name type="scientific">Nicotiana tabacum</name>
    <name type="common">Common tobacco</name>
    <dbReference type="NCBI Taxonomy" id="4097"/>
    <lineage>
        <taxon>Eukaryota</taxon>
        <taxon>Viridiplantae</taxon>
        <taxon>Streptophyta</taxon>
        <taxon>Embryophyta</taxon>
        <taxon>Tracheophyta</taxon>
        <taxon>Spermatophyta</taxon>
        <taxon>Magnoliopsida</taxon>
        <taxon>eudicotyledons</taxon>
        <taxon>Gunneridae</taxon>
        <taxon>Pentapetalae</taxon>
        <taxon>asterids</taxon>
        <taxon>lamiids</taxon>
        <taxon>Solanales</taxon>
        <taxon>Solanaceae</taxon>
        <taxon>Nicotianoideae</taxon>
        <taxon>Nicotianeae</taxon>
        <taxon>Nicotiana</taxon>
    </lineage>
</organism>
<dbReference type="SUPFAM" id="SSF53098">
    <property type="entry name" value="Ribonuclease H-like"/>
    <property type="match status" value="1"/>
</dbReference>
<dbReference type="GO" id="GO:0003676">
    <property type="term" value="F:nucleic acid binding"/>
    <property type="evidence" value="ECO:0007669"/>
    <property type="project" value="InterPro"/>
</dbReference>
<dbReference type="SMR" id="A0A1S3YFU9"/>
<evidence type="ECO:0000313" key="2">
    <source>
        <dbReference type="RefSeq" id="XP_016450807.1"/>
    </source>
</evidence>
<dbReference type="InterPro" id="IPR002156">
    <property type="entry name" value="RNaseH_domain"/>
</dbReference>
<dbReference type="PANTHER" id="PTHR48475">
    <property type="entry name" value="RIBONUCLEASE H"/>
    <property type="match status" value="1"/>
</dbReference>
<dbReference type="Gene3D" id="3.30.420.10">
    <property type="entry name" value="Ribonuclease H-like superfamily/Ribonuclease H"/>
    <property type="match status" value="1"/>
</dbReference>
<dbReference type="STRING" id="4097.A0A1S3YFU9"/>
<sequence>MGSGLGIVLEVPTGEVIRQSIRCLEMTNNEAEYEAVISGLKLALKYGARRVILCCDSQLVVYQVTGTFQIKEQRLQKYQTEIHKLLQEFDDCRFDQIPRAQNIEADGLSKLAAATRNITKENVVTLLHSSIDQVE</sequence>
<accession>A0A1S3YFU9</accession>
<dbReference type="AlphaFoldDB" id="A0A1S3YFU9"/>
<reference evidence="2" key="1">
    <citation type="submission" date="2025-08" db="UniProtKB">
        <authorList>
            <consortium name="RefSeq"/>
        </authorList>
    </citation>
    <scope>IDENTIFICATION</scope>
</reference>